<evidence type="ECO:0000256" key="2">
    <source>
        <dbReference type="ARBA" id="ARBA00022490"/>
    </source>
</evidence>
<evidence type="ECO:0000256" key="1">
    <source>
        <dbReference type="ARBA" id="ARBA00004496"/>
    </source>
</evidence>
<dbReference type="EMBL" id="WXYQ01000006">
    <property type="protein sequence ID" value="NBG95918.1"/>
    <property type="molecule type" value="Genomic_DNA"/>
</dbReference>
<dbReference type="FunFam" id="3.40.250.10:FF:000001">
    <property type="entry name" value="Sulfurtransferase"/>
    <property type="match status" value="1"/>
</dbReference>
<dbReference type="GO" id="GO:0004792">
    <property type="term" value="F:thiosulfate-cyanide sulfurtransferase activity"/>
    <property type="evidence" value="ECO:0007669"/>
    <property type="project" value="TreeGrafter"/>
</dbReference>
<sequence>MTGACAAEDERVLVSTGWLADRLGMRDIKVVDASWHMPSTGRDARAEHTEAHIPGAVFLDIDVVADTNSDLPHMLPPAHLFAEAVGGLGITGDDQVVIYDTAGLFSAPRAWWMFRAMGHDRVAVLDGGLPRWQAEDRPIETGPVTAAPQPYTAMLKPDLVAGLDDVRQAITDGSRQVIDARPAQRFDGEVDEPRPGLRRGHMPGSVNVPFDEIVTGGALRPPEQLEALFATRGVNVGMPAITSCGSGVTAAIVSLALARIGAPDGSLYDGSWAEWGGRPDLPVALA</sequence>
<dbReference type="CDD" id="cd01448">
    <property type="entry name" value="TST_Repeat_1"/>
    <property type="match status" value="1"/>
</dbReference>
<evidence type="ECO:0000259" key="9">
    <source>
        <dbReference type="PROSITE" id="PS50206"/>
    </source>
</evidence>
<dbReference type="GO" id="GO:0016784">
    <property type="term" value="F:3-mercaptopyruvate sulfurtransferase activity"/>
    <property type="evidence" value="ECO:0007669"/>
    <property type="project" value="UniProtKB-EC"/>
</dbReference>
<evidence type="ECO:0000256" key="4">
    <source>
        <dbReference type="ARBA" id="ARBA00022737"/>
    </source>
</evidence>
<evidence type="ECO:0000256" key="5">
    <source>
        <dbReference type="ARBA" id="ARBA00051793"/>
    </source>
</evidence>
<name>A0A845QCA2_9HYPH</name>
<dbReference type="PROSITE" id="PS50206">
    <property type="entry name" value="RHODANESE_3"/>
    <property type="match status" value="2"/>
</dbReference>
<evidence type="ECO:0000313" key="10">
    <source>
        <dbReference type="EMBL" id="NBG95918.1"/>
    </source>
</evidence>
<protein>
    <recommendedName>
        <fullName evidence="7">3-mercaptopyruvate sulfurtransferase</fullName>
        <ecNumber evidence="6">2.8.1.2</ecNumber>
    </recommendedName>
    <alternativeName>
        <fullName evidence="8">Rhodanese-like protein</fullName>
    </alternativeName>
</protein>
<dbReference type="SUPFAM" id="SSF52821">
    <property type="entry name" value="Rhodanese/Cell cycle control phosphatase"/>
    <property type="match status" value="2"/>
</dbReference>
<gene>
    <name evidence="10" type="primary">sseA</name>
    <name evidence="10" type="ORF">GTQ45_09255</name>
</gene>
<dbReference type="RefSeq" id="WP_160587784.1">
    <property type="nucleotide sequence ID" value="NZ_BMHN01000001.1"/>
</dbReference>
<dbReference type="CDD" id="cd01449">
    <property type="entry name" value="TST_Repeat_2"/>
    <property type="match status" value="1"/>
</dbReference>
<evidence type="ECO:0000313" key="11">
    <source>
        <dbReference type="Proteomes" id="UP000470384"/>
    </source>
</evidence>
<keyword evidence="11" id="KW-1185">Reference proteome</keyword>
<keyword evidence="10" id="KW-0670">Pyruvate</keyword>
<comment type="subcellular location">
    <subcellularLocation>
        <location evidence="1">Cytoplasm</location>
    </subcellularLocation>
</comment>
<dbReference type="NCBIfam" id="NF008557">
    <property type="entry name" value="PRK11493.1"/>
    <property type="match status" value="1"/>
</dbReference>
<dbReference type="InterPro" id="IPR045078">
    <property type="entry name" value="TST/MPST-like"/>
</dbReference>
<dbReference type="Gene3D" id="3.40.250.10">
    <property type="entry name" value="Rhodanese-like domain"/>
    <property type="match status" value="2"/>
</dbReference>
<dbReference type="PANTHER" id="PTHR11364">
    <property type="entry name" value="THIOSULFATE SULFERTANSFERASE"/>
    <property type="match status" value="1"/>
</dbReference>
<dbReference type="PANTHER" id="PTHR11364:SF27">
    <property type="entry name" value="SULFURTRANSFERASE"/>
    <property type="match status" value="1"/>
</dbReference>
<dbReference type="Proteomes" id="UP000470384">
    <property type="component" value="Unassembled WGS sequence"/>
</dbReference>
<accession>A0A845QCA2</accession>
<evidence type="ECO:0000256" key="3">
    <source>
        <dbReference type="ARBA" id="ARBA00022679"/>
    </source>
</evidence>
<dbReference type="InterPro" id="IPR036873">
    <property type="entry name" value="Rhodanese-like_dom_sf"/>
</dbReference>
<dbReference type="OrthoDB" id="9781034at2"/>
<proteinExistence type="predicted"/>
<dbReference type="SMART" id="SM00450">
    <property type="entry name" value="RHOD"/>
    <property type="match status" value="2"/>
</dbReference>
<dbReference type="InterPro" id="IPR001763">
    <property type="entry name" value="Rhodanese-like_dom"/>
</dbReference>
<dbReference type="FunFam" id="3.40.250.10:FF:000015">
    <property type="entry name" value="Sulfurtransferase"/>
    <property type="match status" value="1"/>
</dbReference>
<keyword evidence="3 10" id="KW-0808">Transferase</keyword>
<reference evidence="10 11" key="1">
    <citation type="journal article" date="2016" name="Int. J. Syst. Evol. Microbiol.">
        <title>Pyruvatibacter mobilis gen. nov., sp. nov., a marine bacterium from the culture broth of Picochlorum sp. 122.</title>
        <authorList>
            <person name="Wang G."/>
            <person name="Tang M."/>
            <person name="Wu H."/>
            <person name="Dai S."/>
            <person name="Li T."/>
            <person name="Chen C."/>
            <person name="He H."/>
            <person name="Fan J."/>
            <person name="Xiang W."/>
            <person name="Li X."/>
        </authorList>
    </citation>
    <scope>NUCLEOTIDE SEQUENCE [LARGE SCALE GENOMIC DNA]</scope>
    <source>
        <strain evidence="10 11">GYP-11</strain>
    </source>
</reference>
<keyword evidence="4" id="KW-0677">Repeat</keyword>
<feature type="domain" description="Rhodanese" evidence="9">
    <location>
        <begin position="24"/>
        <end position="141"/>
    </location>
</feature>
<comment type="catalytic activity">
    <reaction evidence="5">
        <text>2-oxo-3-sulfanylpropanoate + [thioredoxin]-dithiol = [thioredoxin]-disulfide + hydrogen sulfide + pyruvate + H(+)</text>
        <dbReference type="Rhea" id="RHEA:21740"/>
        <dbReference type="Rhea" id="RHEA-COMP:10698"/>
        <dbReference type="Rhea" id="RHEA-COMP:10700"/>
        <dbReference type="ChEBI" id="CHEBI:15361"/>
        <dbReference type="ChEBI" id="CHEBI:15378"/>
        <dbReference type="ChEBI" id="CHEBI:29919"/>
        <dbReference type="ChEBI" id="CHEBI:29950"/>
        <dbReference type="ChEBI" id="CHEBI:50058"/>
        <dbReference type="ChEBI" id="CHEBI:57678"/>
        <dbReference type="EC" id="2.8.1.2"/>
    </reaction>
    <physiologicalReaction direction="left-to-right" evidence="5">
        <dbReference type="Rhea" id="RHEA:21741"/>
    </physiologicalReaction>
</comment>
<keyword evidence="2" id="KW-0963">Cytoplasm</keyword>
<dbReference type="Pfam" id="PF00581">
    <property type="entry name" value="Rhodanese"/>
    <property type="match status" value="2"/>
</dbReference>
<dbReference type="EC" id="2.8.1.2" evidence="6"/>
<dbReference type="AlphaFoldDB" id="A0A845QCA2"/>
<comment type="caution">
    <text evidence="10">The sequence shown here is derived from an EMBL/GenBank/DDBJ whole genome shotgun (WGS) entry which is preliminary data.</text>
</comment>
<evidence type="ECO:0000256" key="6">
    <source>
        <dbReference type="ARBA" id="ARBA00066832"/>
    </source>
</evidence>
<feature type="domain" description="Rhodanese" evidence="9">
    <location>
        <begin position="171"/>
        <end position="284"/>
    </location>
</feature>
<dbReference type="GO" id="GO:0005737">
    <property type="term" value="C:cytoplasm"/>
    <property type="evidence" value="ECO:0007669"/>
    <property type="project" value="UniProtKB-SubCell"/>
</dbReference>
<organism evidence="10 11">
    <name type="scientific">Pyruvatibacter mobilis</name>
    <dbReference type="NCBI Taxonomy" id="1712261"/>
    <lineage>
        <taxon>Bacteria</taxon>
        <taxon>Pseudomonadati</taxon>
        <taxon>Pseudomonadota</taxon>
        <taxon>Alphaproteobacteria</taxon>
        <taxon>Hyphomicrobiales</taxon>
        <taxon>Parvibaculaceae</taxon>
        <taxon>Pyruvatibacter</taxon>
    </lineage>
</organism>
<evidence type="ECO:0000256" key="8">
    <source>
        <dbReference type="ARBA" id="ARBA00078354"/>
    </source>
</evidence>
<dbReference type="GeneID" id="300654625"/>
<evidence type="ECO:0000256" key="7">
    <source>
        <dbReference type="ARBA" id="ARBA00070833"/>
    </source>
</evidence>